<keyword evidence="2" id="KW-1185">Reference proteome</keyword>
<name>A0A3D9SWN3_9ACTN</name>
<evidence type="ECO:0000313" key="2">
    <source>
        <dbReference type="Proteomes" id="UP000256661"/>
    </source>
</evidence>
<proteinExistence type="predicted"/>
<comment type="caution">
    <text evidence="1">The sequence shown here is derived from an EMBL/GenBank/DDBJ whole genome shotgun (WGS) entry which is preliminary data.</text>
</comment>
<evidence type="ECO:0000313" key="1">
    <source>
        <dbReference type="EMBL" id="REF00347.1"/>
    </source>
</evidence>
<gene>
    <name evidence="1" type="ORF">DFJ69_5879</name>
</gene>
<protein>
    <submittedName>
        <fullName evidence="1">Uncharacterized protein</fullName>
    </submittedName>
</protein>
<organism evidence="1 2">
    <name type="scientific">Thermomonospora umbrina</name>
    <dbReference type="NCBI Taxonomy" id="111806"/>
    <lineage>
        <taxon>Bacteria</taxon>
        <taxon>Bacillati</taxon>
        <taxon>Actinomycetota</taxon>
        <taxon>Actinomycetes</taxon>
        <taxon>Streptosporangiales</taxon>
        <taxon>Thermomonosporaceae</taxon>
        <taxon>Thermomonospora</taxon>
    </lineage>
</organism>
<reference evidence="1 2" key="1">
    <citation type="submission" date="2018-08" db="EMBL/GenBank/DDBJ databases">
        <title>Sequencing the genomes of 1000 actinobacteria strains.</title>
        <authorList>
            <person name="Klenk H.-P."/>
        </authorList>
    </citation>
    <scope>NUCLEOTIDE SEQUENCE [LARGE SCALE GENOMIC DNA]</scope>
    <source>
        <strain evidence="1 2">DSM 43927</strain>
    </source>
</reference>
<dbReference type="RefSeq" id="WP_116025510.1">
    <property type="nucleotide sequence ID" value="NZ_QTTT01000001.1"/>
</dbReference>
<dbReference type="AlphaFoldDB" id="A0A3D9SWN3"/>
<accession>A0A3D9SWN3</accession>
<sequence length="91" mass="9894">MEDLTNNCAWTDRTVSTATADYTNLGPAGRDHQTRPGDHLLVWAHNLSPRRSGGAAIVVGTVAVQAGLSIRFTDGSTVDLPRTRLLERRTH</sequence>
<dbReference type="Proteomes" id="UP000256661">
    <property type="component" value="Unassembled WGS sequence"/>
</dbReference>
<dbReference type="EMBL" id="QTTT01000001">
    <property type="protein sequence ID" value="REF00347.1"/>
    <property type="molecule type" value="Genomic_DNA"/>
</dbReference>